<protein>
    <submittedName>
        <fullName evidence="1">Uncharacterized protein</fullName>
    </submittedName>
</protein>
<dbReference type="Proteomes" id="UP001457282">
    <property type="component" value="Unassembled WGS sequence"/>
</dbReference>
<evidence type="ECO:0000313" key="2">
    <source>
        <dbReference type="Proteomes" id="UP001457282"/>
    </source>
</evidence>
<reference evidence="1 2" key="1">
    <citation type="journal article" date="2023" name="G3 (Bethesda)">
        <title>A chromosome-length genome assembly and annotation of blackberry (Rubus argutus, cv. 'Hillquist').</title>
        <authorList>
            <person name="Bruna T."/>
            <person name="Aryal R."/>
            <person name="Dudchenko O."/>
            <person name="Sargent D.J."/>
            <person name="Mead D."/>
            <person name="Buti M."/>
            <person name="Cavallini A."/>
            <person name="Hytonen T."/>
            <person name="Andres J."/>
            <person name="Pham M."/>
            <person name="Weisz D."/>
            <person name="Mascagni F."/>
            <person name="Usai G."/>
            <person name="Natali L."/>
            <person name="Bassil N."/>
            <person name="Fernandez G.E."/>
            <person name="Lomsadze A."/>
            <person name="Armour M."/>
            <person name="Olukolu B."/>
            <person name="Poorten T."/>
            <person name="Britton C."/>
            <person name="Davik J."/>
            <person name="Ashrafi H."/>
            <person name="Aiden E.L."/>
            <person name="Borodovsky M."/>
            <person name="Worthington M."/>
        </authorList>
    </citation>
    <scope>NUCLEOTIDE SEQUENCE [LARGE SCALE GENOMIC DNA]</scope>
    <source>
        <strain evidence="1">PI 553951</strain>
    </source>
</reference>
<sequence length="169" mass="19331">MNTKDLLRCILVKELTPKDVDLVEIPMQLVLAHEKELVVIDDLLSAMVGIQGCYILIKRVHGREDDFTFQVDASMDLALQNWSNGYFLCVRAYAHQSGKAMAGDTDVRILNYSLCLISMFGNETSYRWVYEGVIDDPYGEFFIGENKSLQKRRESFTYLVLTALVYVID</sequence>
<proteinExistence type="predicted"/>
<accession>A0AAW1XSW8</accession>
<dbReference type="EMBL" id="JBEDUW010000003">
    <property type="protein sequence ID" value="KAK9939190.1"/>
    <property type="molecule type" value="Genomic_DNA"/>
</dbReference>
<gene>
    <name evidence="1" type="ORF">M0R45_015896</name>
</gene>
<keyword evidence="2" id="KW-1185">Reference proteome</keyword>
<organism evidence="1 2">
    <name type="scientific">Rubus argutus</name>
    <name type="common">Southern blackberry</name>
    <dbReference type="NCBI Taxonomy" id="59490"/>
    <lineage>
        <taxon>Eukaryota</taxon>
        <taxon>Viridiplantae</taxon>
        <taxon>Streptophyta</taxon>
        <taxon>Embryophyta</taxon>
        <taxon>Tracheophyta</taxon>
        <taxon>Spermatophyta</taxon>
        <taxon>Magnoliopsida</taxon>
        <taxon>eudicotyledons</taxon>
        <taxon>Gunneridae</taxon>
        <taxon>Pentapetalae</taxon>
        <taxon>rosids</taxon>
        <taxon>fabids</taxon>
        <taxon>Rosales</taxon>
        <taxon>Rosaceae</taxon>
        <taxon>Rosoideae</taxon>
        <taxon>Rosoideae incertae sedis</taxon>
        <taxon>Rubus</taxon>
    </lineage>
</organism>
<dbReference type="AlphaFoldDB" id="A0AAW1XSW8"/>
<evidence type="ECO:0000313" key="1">
    <source>
        <dbReference type="EMBL" id="KAK9939190.1"/>
    </source>
</evidence>
<name>A0AAW1XSW8_RUBAR</name>
<comment type="caution">
    <text evidence="1">The sequence shown here is derived from an EMBL/GenBank/DDBJ whole genome shotgun (WGS) entry which is preliminary data.</text>
</comment>